<organism evidence="1 2">
    <name type="scientific">Meiothermus ruber (strain ATCC 35948 / DSM 1279 / VKM B-1258 / 21)</name>
    <name type="common">Thermus ruber</name>
    <dbReference type="NCBI Taxonomy" id="504728"/>
    <lineage>
        <taxon>Bacteria</taxon>
        <taxon>Thermotogati</taxon>
        <taxon>Deinococcota</taxon>
        <taxon>Deinococci</taxon>
        <taxon>Thermales</taxon>
        <taxon>Thermaceae</taxon>
        <taxon>Meiothermus</taxon>
    </lineage>
</organism>
<protein>
    <submittedName>
        <fullName evidence="1">Uncharacterized protein</fullName>
    </submittedName>
</protein>
<dbReference type="KEGG" id="mrb:Mrub_1308"/>
<dbReference type="EMBL" id="CP001743">
    <property type="protein sequence ID" value="ADD28070.1"/>
    <property type="molecule type" value="Genomic_DNA"/>
</dbReference>
<evidence type="ECO:0000313" key="1">
    <source>
        <dbReference type="EMBL" id="ADD28070.1"/>
    </source>
</evidence>
<name>A0A806CKN6_MEIRD</name>
<reference evidence="1 2" key="1">
    <citation type="journal article" date="2010" name="Stand. Genomic Sci.">
        <title>Complete genome sequence of Meiothermus ruber type strain (21).</title>
        <authorList>
            <person name="Tindall B.J."/>
            <person name="Sikorski J."/>
            <person name="Lucas S."/>
            <person name="Goltsman E."/>
            <person name="Copeland A."/>
            <person name="Glavina Del Rio T."/>
            <person name="Nolan M."/>
            <person name="Tice H."/>
            <person name="Cheng J.F."/>
            <person name="Han C."/>
            <person name="Pitluck S."/>
            <person name="Liolios K."/>
            <person name="Ivanova N."/>
            <person name="Mavromatis K."/>
            <person name="Ovchinnikova G."/>
            <person name="Pati A."/>
            <person name="Fahnrich R."/>
            <person name="Goodwin L."/>
            <person name="Chen A."/>
            <person name="Palaniappan K."/>
            <person name="Land M."/>
            <person name="Hauser L."/>
            <person name="Chang Y.J."/>
            <person name="Jeffries C.D."/>
            <person name="Rohde M."/>
            <person name="Goker M."/>
            <person name="Woyke T."/>
            <person name="Bristow J."/>
            <person name="Eisen J.A."/>
            <person name="Markowitz V."/>
            <person name="Hugenholtz P."/>
            <person name="Kyrpides N.C."/>
            <person name="Klenk H.P."/>
            <person name="Lapidus A."/>
        </authorList>
    </citation>
    <scope>NUCLEOTIDE SEQUENCE [LARGE SCALE GENOMIC DNA]</scope>
    <source>
        <strain evidence="2">ATCC 35948 / DSM 1279 / VKM B-1258 / 21</strain>
    </source>
</reference>
<keyword evidence="2" id="KW-1185">Reference proteome</keyword>
<dbReference type="AlphaFoldDB" id="A0A806CKN6"/>
<dbReference type="Proteomes" id="UP000006655">
    <property type="component" value="Chromosome"/>
</dbReference>
<proteinExistence type="predicted"/>
<accession>A0A806CKN6</accession>
<sequence>MHISRVVEEKFHMKSRQNLNEPVLPLLFDQTDTPEQVALL</sequence>
<evidence type="ECO:0000313" key="2">
    <source>
        <dbReference type="Proteomes" id="UP000006655"/>
    </source>
</evidence>
<gene>
    <name evidence="1" type="ordered locus">Mrub_1308</name>
</gene>